<accession>A0A3S3QQH4</accession>
<feature type="compositionally biased region" description="Basic and acidic residues" evidence="1">
    <location>
        <begin position="35"/>
        <end position="45"/>
    </location>
</feature>
<reference evidence="3 4" key="1">
    <citation type="submission" date="2017-01" db="EMBL/GenBank/DDBJ databases">
        <title>The cable genome- insights into the physiology and evolution of filamentous bacteria capable of sulfide oxidation via long distance electron transfer.</title>
        <authorList>
            <person name="Schreiber L."/>
            <person name="Bjerg J.T."/>
            <person name="Boggild A."/>
            <person name="Van De Vossenberg J."/>
            <person name="Meysman F."/>
            <person name="Nielsen L.P."/>
            <person name="Schramm A."/>
            <person name="Kjeldsen K.U."/>
        </authorList>
    </citation>
    <scope>NUCLEOTIDE SEQUENCE [LARGE SCALE GENOMIC DNA]</scope>
    <source>
        <strain evidence="3">MCF</strain>
    </source>
</reference>
<name>A0A3S3QQH4_9BACT</name>
<sequence length="94" mass="10402">MSSLFPSSSFSRCIGKSLGPSSPSVIRTVPGTDFKQNKEKGAGKEKNSLVVRRNIQMFFGLLTDFVLFYFLLAVDAAMTAEIFLRARFGVTESR</sequence>
<keyword evidence="4" id="KW-1185">Reference proteome</keyword>
<feature type="compositionally biased region" description="Low complexity" evidence="1">
    <location>
        <begin position="1"/>
        <end position="11"/>
    </location>
</feature>
<evidence type="ECO:0000256" key="1">
    <source>
        <dbReference type="SAM" id="MobiDB-lite"/>
    </source>
</evidence>
<gene>
    <name evidence="3" type="ORF">H206_03153</name>
</gene>
<dbReference type="Proteomes" id="UP000287853">
    <property type="component" value="Unassembled WGS sequence"/>
</dbReference>
<feature type="transmembrane region" description="Helical" evidence="2">
    <location>
        <begin position="66"/>
        <end position="84"/>
    </location>
</feature>
<keyword evidence="2" id="KW-0472">Membrane</keyword>
<evidence type="ECO:0000313" key="3">
    <source>
        <dbReference type="EMBL" id="RWX44703.1"/>
    </source>
</evidence>
<proteinExistence type="predicted"/>
<dbReference type="EMBL" id="MTKO01000090">
    <property type="protein sequence ID" value="RWX44703.1"/>
    <property type="molecule type" value="Genomic_DNA"/>
</dbReference>
<feature type="region of interest" description="Disordered" evidence="1">
    <location>
        <begin position="1"/>
        <end position="45"/>
    </location>
</feature>
<evidence type="ECO:0000256" key="2">
    <source>
        <dbReference type="SAM" id="Phobius"/>
    </source>
</evidence>
<evidence type="ECO:0000313" key="4">
    <source>
        <dbReference type="Proteomes" id="UP000287853"/>
    </source>
</evidence>
<organism evidence="3 4">
    <name type="scientific">Candidatus Electrothrix aarhusensis</name>
    <dbReference type="NCBI Taxonomy" id="1859131"/>
    <lineage>
        <taxon>Bacteria</taxon>
        <taxon>Pseudomonadati</taxon>
        <taxon>Thermodesulfobacteriota</taxon>
        <taxon>Desulfobulbia</taxon>
        <taxon>Desulfobulbales</taxon>
        <taxon>Desulfobulbaceae</taxon>
        <taxon>Candidatus Electrothrix</taxon>
    </lineage>
</organism>
<dbReference type="AlphaFoldDB" id="A0A3S3QQH4"/>
<keyword evidence="2" id="KW-0812">Transmembrane</keyword>
<keyword evidence="2" id="KW-1133">Transmembrane helix</keyword>
<protein>
    <submittedName>
        <fullName evidence="3">Uncharacterized protein</fullName>
    </submittedName>
</protein>
<comment type="caution">
    <text evidence="3">The sequence shown here is derived from an EMBL/GenBank/DDBJ whole genome shotgun (WGS) entry which is preliminary data.</text>
</comment>